<comment type="caution">
    <text evidence="2">The sequence shown here is derived from an EMBL/GenBank/DDBJ whole genome shotgun (WGS) entry which is preliminary data.</text>
</comment>
<dbReference type="RefSeq" id="WP_184237354.1">
    <property type="nucleotide sequence ID" value="NZ_JACHMJ010000001.1"/>
</dbReference>
<protein>
    <submittedName>
        <fullName evidence="2">UPF0716 family protein affecting phage T7 exclusion</fullName>
    </submittedName>
</protein>
<evidence type="ECO:0000313" key="3">
    <source>
        <dbReference type="Proteomes" id="UP000536685"/>
    </source>
</evidence>
<evidence type="ECO:0000256" key="1">
    <source>
        <dbReference type="SAM" id="Phobius"/>
    </source>
</evidence>
<reference evidence="2 3" key="1">
    <citation type="submission" date="2020-08" db="EMBL/GenBank/DDBJ databases">
        <title>Sequencing the genomes of 1000 actinobacteria strains.</title>
        <authorList>
            <person name="Klenk H.-P."/>
        </authorList>
    </citation>
    <scope>NUCLEOTIDE SEQUENCE [LARGE SCALE GENOMIC DNA]</scope>
    <source>
        <strain evidence="2 3">DSM 105784</strain>
    </source>
</reference>
<organism evidence="2 3">
    <name type="scientific">Conyzicola lurida</name>
    <dbReference type="NCBI Taxonomy" id="1172621"/>
    <lineage>
        <taxon>Bacteria</taxon>
        <taxon>Bacillati</taxon>
        <taxon>Actinomycetota</taxon>
        <taxon>Actinomycetes</taxon>
        <taxon>Micrococcales</taxon>
        <taxon>Microbacteriaceae</taxon>
        <taxon>Conyzicola</taxon>
    </lineage>
</organism>
<name>A0A841AR11_9MICO</name>
<proteinExistence type="predicted"/>
<keyword evidence="1" id="KW-0472">Membrane</keyword>
<dbReference type="Proteomes" id="UP000536685">
    <property type="component" value="Unassembled WGS sequence"/>
</dbReference>
<feature type="transmembrane region" description="Helical" evidence="1">
    <location>
        <begin position="64"/>
        <end position="84"/>
    </location>
</feature>
<dbReference type="EMBL" id="JACHMJ010000001">
    <property type="protein sequence ID" value="MBB5843859.1"/>
    <property type="molecule type" value="Genomic_DNA"/>
</dbReference>
<evidence type="ECO:0000313" key="2">
    <source>
        <dbReference type="EMBL" id="MBB5843859.1"/>
    </source>
</evidence>
<gene>
    <name evidence="2" type="ORF">HD599_002182</name>
</gene>
<accession>A0A841AR11</accession>
<feature type="transmembrane region" description="Helical" evidence="1">
    <location>
        <begin position="37"/>
        <end position="58"/>
    </location>
</feature>
<keyword evidence="1" id="KW-0812">Transmembrane</keyword>
<sequence>MGWDFLLYLVLCPVLFVVMLAVAGLTTARKAVREARAVSWTDAAVLGAWHIAIIAYGFATSGALSVVIVLIALVAFWNAVWQLFRETRTRVQAALSLDPIDVGTYRAETPEPGPASGRVIIVNPDGTREELPDR</sequence>
<dbReference type="AlphaFoldDB" id="A0A841AR11"/>
<keyword evidence="3" id="KW-1185">Reference proteome</keyword>
<keyword evidence="1" id="KW-1133">Transmembrane helix</keyword>
<feature type="transmembrane region" description="Helical" evidence="1">
    <location>
        <begin position="6"/>
        <end position="25"/>
    </location>
</feature>